<comment type="caution">
    <text evidence="1">The sequence shown here is derived from an EMBL/GenBank/DDBJ whole genome shotgun (WGS) entry which is preliminary data.</text>
</comment>
<accession>A0A937G2X2</accession>
<reference evidence="1" key="1">
    <citation type="submission" date="2021-01" db="EMBL/GenBank/DDBJ databases">
        <title>Fulvivirga kasyanovii gen. nov., sp nov., a novel member of the phylum Bacteroidetes isolated from seawater in a mussel farm.</title>
        <authorList>
            <person name="Zhao L.-H."/>
            <person name="Wang Z.-J."/>
        </authorList>
    </citation>
    <scope>NUCLEOTIDE SEQUENCE</scope>
    <source>
        <strain evidence="1">29W222</strain>
    </source>
</reference>
<protein>
    <submittedName>
        <fullName evidence="1">Uncharacterized protein</fullName>
    </submittedName>
</protein>
<evidence type="ECO:0000313" key="1">
    <source>
        <dbReference type="EMBL" id="MBL6449010.1"/>
    </source>
</evidence>
<sequence length="164" mass="18394">MKNIITLVLVSAFIFSCGNSEKEADEHSHKRKAKAASTLKEDIIGEWRNIAMRVIIRGESADSVVNVPAGKWEEVLKIQPITTVFNNDGSFSSEYRDLDDAIIMTSTGMWAVNGDTLEMTQEGSTTRYTTKVEGGIVEFEGSLDWDEDGEADDYYWGKQEKQKE</sequence>
<gene>
    <name evidence="1" type="ORF">JMN32_22050</name>
</gene>
<evidence type="ECO:0000313" key="2">
    <source>
        <dbReference type="Proteomes" id="UP000614216"/>
    </source>
</evidence>
<organism evidence="1 2">
    <name type="scientific">Fulvivirga marina</name>
    <dbReference type="NCBI Taxonomy" id="2494733"/>
    <lineage>
        <taxon>Bacteria</taxon>
        <taxon>Pseudomonadati</taxon>
        <taxon>Bacteroidota</taxon>
        <taxon>Cytophagia</taxon>
        <taxon>Cytophagales</taxon>
        <taxon>Fulvivirgaceae</taxon>
        <taxon>Fulvivirga</taxon>
    </lineage>
</organism>
<dbReference type="AlphaFoldDB" id="A0A937G2X2"/>
<dbReference type="PROSITE" id="PS51257">
    <property type="entry name" value="PROKAR_LIPOPROTEIN"/>
    <property type="match status" value="1"/>
</dbReference>
<dbReference type="Proteomes" id="UP000614216">
    <property type="component" value="Unassembled WGS sequence"/>
</dbReference>
<dbReference type="RefSeq" id="WP_202858545.1">
    <property type="nucleotide sequence ID" value="NZ_JAEUGD010000066.1"/>
</dbReference>
<name>A0A937G2X2_9BACT</name>
<proteinExistence type="predicted"/>
<keyword evidence="2" id="KW-1185">Reference proteome</keyword>
<dbReference type="EMBL" id="JAEUGD010000066">
    <property type="protein sequence ID" value="MBL6449010.1"/>
    <property type="molecule type" value="Genomic_DNA"/>
</dbReference>